<dbReference type="GO" id="GO:0031419">
    <property type="term" value="F:cobalamin binding"/>
    <property type="evidence" value="ECO:0007669"/>
    <property type="project" value="InterPro"/>
</dbReference>
<dbReference type="PANTHER" id="PTHR43409:SF3">
    <property type="entry name" value="HYPOTHETICAL METHYLTRANSFERASE"/>
    <property type="match status" value="1"/>
</dbReference>
<evidence type="ECO:0000259" key="7">
    <source>
        <dbReference type="PROSITE" id="PS51332"/>
    </source>
</evidence>
<evidence type="ECO:0000256" key="4">
    <source>
        <dbReference type="ARBA" id="ARBA00022723"/>
    </source>
</evidence>
<evidence type="ECO:0000256" key="6">
    <source>
        <dbReference type="ARBA" id="ARBA00023014"/>
    </source>
</evidence>
<dbReference type="PANTHER" id="PTHR43409">
    <property type="entry name" value="ANAEROBIC MAGNESIUM-PROTOPORPHYRIN IX MONOMETHYL ESTER CYCLASE-RELATED"/>
    <property type="match status" value="1"/>
</dbReference>
<dbReference type="InterPro" id="IPR034466">
    <property type="entry name" value="Methyltransferase_Class_B"/>
</dbReference>
<accession>A0A562N8F3</accession>
<keyword evidence="6" id="KW-0411">Iron-sulfur</keyword>
<name>A0A562N8F3_9RHOB</name>
<keyword evidence="3" id="KW-0949">S-adenosyl-L-methionine</keyword>
<dbReference type="PROSITE" id="PS01278">
    <property type="entry name" value="MTTASE_RADICAL"/>
    <property type="match status" value="1"/>
</dbReference>
<comment type="caution">
    <text evidence="9">The sequence shown here is derived from an EMBL/GenBank/DDBJ whole genome shotgun (WGS) entry which is preliminary data.</text>
</comment>
<dbReference type="Pfam" id="PF04055">
    <property type="entry name" value="Radical_SAM"/>
    <property type="match status" value="1"/>
</dbReference>
<dbReference type="GO" id="GO:0051539">
    <property type="term" value="F:4 iron, 4 sulfur cluster binding"/>
    <property type="evidence" value="ECO:0007669"/>
    <property type="project" value="UniProtKB-KW"/>
</dbReference>
<dbReference type="InterPro" id="IPR007197">
    <property type="entry name" value="rSAM"/>
</dbReference>
<dbReference type="SMART" id="SM00729">
    <property type="entry name" value="Elp3"/>
    <property type="match status" value="1"/>
</dbReference>
<dbReference type="InterPro" id="IPR025274">
    <property type="entry name" value="DUF4070"/>
</dbReference>
<dbReference type="InterPro" id="IPR020612">
    <property type="entry name" value="Methylthiotransferase_CS"/>
</dbReference>
<sequence length="507" mass="55387">MRIYLIAPAPEFEENGVHVDRVLQTNPPATMIASAAIVTVAGLLGEGFDLRLCDEVIDALDFDDPAEVICISMNVSQVRRGLQIAAQFRAAGKTIIIGGPHVSLAPELFAGVADCMVEGEFEPVANALVADLQAGQLKAHYKGGKADLAQAVMPRWDLYSNERALLGTVQTSRGCPFECSFCDVIAYLGRAQRHKPPELVVTELQNLYGHGYRSVFLSDDNFTVYRKRTRALLEAIIAWNGREGRSPVALTTQLSIDVTRDPELLELCNQAGLRNAFVGVETDSETALAAVQKRQNLRQNRVEQISNIVSAGIAVEAGLMVGFDSDDLGCFERQFDFAMALPVPVTRVSVLSAPVATPLYAQLKAEGRLLPQQDLNAGLLGMAMTNFYPAKMSREQLAEGARWLMQELLLPDNIIRRLTHMARLLKPAPLHLQGLAQDGRVAVDKDFSLRLMRLVNRTPGGRQILEASVALSSARPEIARDIARALFGVLPPFLYQASKRPHSGRAA</sequence>
<gene>
    <name evidence="9" type="ORF">IQ24_03788</name>
</gene>
<dbReference type="GO" id="GO:0005829">
    <property type="term" value="C:cytosol"/>
    <property type="evidence" value="ECO:0007669"/>
    <property type="project" value="TreeGrafter"/>
</dbReference>
<dbReference type="EMBL" id="VLKU01000016">
    <property type="protein sequence ID" value="TWI28171.1"/>
    <property type="molecule type" value="Genomic_DNA"/>
</dbReference>
<dbReference type="RefSeq" id="WP_158637573.1">
    <property type="nucleotide sequence ID" value="NZ_VLKU01000016.1"/>
</dbReference>
<keyword evidence="4" id="KW-0479">Metal-binding</keyword>
<dbReference type="PROSITE" id="PS51332">
    <property type="entry name" value="B12_BINDING"/>
    <property type="match status" value="1"/>
</dbReference>
<evidence type="ECO:0000256" key="5">
    <source>
        <dbReference type="ARBA" id="ARBA00023004"/>
    </source>
</evidence>
<dbReference type="GO" id="GO:0046872">
    <property type="term" value="F:metal ion binding"/>
    <property type="evidence" value="ECO:0007669"/>
    <property type="project" value="UniProtKB-KW"/>
</dbReference>
<dbReference type="GO" id="GO:0003824">
    <property type="term" value="F:catalytic activity"/>
    <property type="evidence" value="ECO:0007669"/>
    <property type="project" value="InterPro"/>
</dbReference>
<dbReference type="InterPro" id="IPR006158">
    <property type="entry name" value="Cobalamin-bd"/>
</dbReference>
<feature type="domain" description="B12-binding" evidence="7">
    <location>
        <begin position="43"/>
        <end position="139"/>
    </location>
</feature>
<dbReference type="PROSITE" id="PS51918">
    <property type="entry name" value="RADICAL_SAM"/>
    <property type="match status" value="1"/>
</dbReference>
<dbReference type="InterPro" id="IPR051198">
    <property type="entry name" value="BchE-like"/>
</dbReference>
<dbReference type="SFLD" id="SFLDS00029">
    <property type="entry name" value="Radical_SAM"/>
    <property type="match status" value="1"/>
</dbReference>
<dbReference type="Gene3D" id="3.40.50.280">
    <property type="entry name" value="Cobalamin-binding domain"/>
    <property type="match status" value="1"/>
</dbReference>
<keyword evidence="2" id="KW-0004">4Fe-4S</keyword>
<feature type="domain" description="Radical SAM core" evidence="8">
    <location>
        <begin position="159"/>
        <end position="391"/>
    </location>
</feature>
<protein>
    <submittedName>
        <fullName evidence="9">Radical SAM superfamily enzyme YgiQ (UPF0313 family)</fullName>
    </submittedName>
</protein>
<dbReference type="InterPro" id="IPR006638">
    <property type="entry name" value="Elp3/MiaA/NifB-like_rSAM"/>
</dbReference>
<dbReference type="CDD" id="cd01335">
    <property type="entry name" value="Radical_SAM"/>
    <property type="match status" value="1"/>
</dbReference>
<evidence type="ECO:0000256" key="3">
    <source>
        <dbReference type="ARBA" id="ARBA00022691"/>
    </source>
</evidence>
<dbReference type="Gene3D" id="3.80.30.20">
    <property type="entry name" value="tm_1862 like domain"/>
    <property type="match status" value="1"/>
</dbReference>
<comment type="cofactor">
    <cofactor evidence="1">
        <name>[4Fe-4S] cluster</name>
        <dbReference type="ChEBI" id="CHEBI:49883"/>
    </cofactor>
</comment>
<keyword evidence="10" id="KW-1185">Reference proteome</keyword>
<evidence type="ECO:0000256" key="2">
    <source>
        <dbReference type="ARBA" id="ARBA00022485"/>
    </source>
</evidence>
<dbReference type="Proteomes" id="UP000316225">
    <property type="component" value="Unassembled WGS sequence"/>
</dbReference>
<reference evidence="9 10" key="1">
    <citation type="journal article" date="2015" name="Stand. Genomic Sci.">
        <title>Genomic Encyclopedia of Bacterial and Archaeal Type Strains, Phase III: the genomes of soil and plant-associated and newly described type strains.</title>
        <authorList>
            <person name="Whitman W.B."/>
            <person name="Woyke T."/>
            <person name="Klenk H.P."/>
            <person name="Zhou Y."/>
            <person name="Lilburn T.G."/>
            <person name="Beck B.J."/>
            <person name="De Vos P."/>
            <person name="Vandamme P."/>
            <person name="Eisen J.A."/>
            <person name="Garrity G."/>
            <person name="Hugenholtz P."/>
            <person name="Kyrpides N.C."/>
        </authorList>
    </citation>
    <scope>NUCLEOTIDE SEQUENCE [LARGE SCALE GENOMIC DNA]</scope>
    <source>
        <strain evidence="9 10">CGMCC 1.5364</strain>
    </source>
</reference>
<dbReference type="OrthoDB" id="9801424at2"/>
<dbReference type="SFLD" id="SFLDG01082">
    <property type="entry name" value="B12-binding_domain_containing"/>
    <property type="match status" value="1"/>
</dbReference>
<dbReference type="SFLD" id="SFLDG01123">
    <property type="entry name" value="methyltransferase_(Class_B)"/>
    <property type="match status" value="1"/>
</dbReference>
<evidence type="ECO:0000313" key="9">
    <source>
        <dbReference type="EMBL" id="TWI28171.1"/>
    </source>
</evidence>
<organism evidence="9 10">
    <name type="scientific">Paracoccus sulfuroxidans</name>
    <dbReference type="NCBI Taxonomy" id="384678"/>
    <lineage>
        <taxon>Bacteria</taxon>
        <taxon>Pseudomonadati</taxon>
        <taxon>Pseudomonadota</taxon>
        <taxon>Alphaproteobacteria</taxon>
        <taxon>Rhodobacterales</taxon>
        <taxon>Paracoccaceae</taxon>
        <taxon>Paracoccus</taxon>
    </lineage>
</organism>
<keyword evidence="5" id="KW-0408">Iron</keyword>
<dbReference type="SUPFAM" id="SSF102114">
    <property type="entry name" value="Radical SAM enzymes"/>
    <property type="match status" value="1"/>
</dbReference>
<evidence type="ECO:0000256" key="1">
    <source>
        <dbReference type="ARBA" id="ARBA00001966"/>
    </source>
</evidence>
<dbReference type="AlphaFoldDB" id="A0A562N8F3"/>
<evidence type="ECO:0000259" key="8">
    <source>
        <dbReference type="PROSITE" id="PS51918"/>
    </source>
</evidence>
<dbReference type="Pfam" id="PF13282">
    <property type="entry name" value="DUF4070"/>
    <property type="match status" value="1"/>
</dbReference>
<dbReference type="InterPro" id="IPR058240">
    <property type="entry name" value="rSAM_sf"/>
</dbReference>
<evidence type="ECO:0000313" key="10">
    <source>
        <dbReference type="Proteomes" id="UP000316225"/>
    </source>
</evidence>
<dbReference type="InterPro" id="IPR023404">
    <property type="entry name" value="rSAM_horseshoe"/>
</dbReference>
<proteinExistence type="predicted"/>